<keyword evidence="2" id="KW-0812">Transmembrane</keyword>
<evidence type="ECO:0000313" key="5">
    <source>
        <dbReference type="Proteomes" id="UP000256913"/>
    </source>
</evidence>
<dbReference type="EMBL" id="QUMQ01000001">
    <property type="protein sequence ID" value="REF98589.1"/>
    <property type="molecule type" value="Genomic_DNA"/>
</dbReference>
<feature type="domain" description="General stress protein 17M-like" evidence="3">
    <location>
        <begin position="49"/>
        <end position="136"/>
    </location>
</feature>
<dbReference type="InterPro" id="IPR025889">
    <property type="entry name" value="GSP17M-like_dom"/>
</dbReference>
<dbReference type="RefSeq" id="WP_116069855.1">
    <property type="nucleotide sequence ID" value="NZ_BONB01000124.1"/>
</dbReference>
<evidence type="ECO:0000259" key="3">
    <source>
        <dbReference type="Pfam" id="PF11181"/>
    </source>
</evidence>
<dbReference type="Pfam" id="PF11181">
    <property type="entry name" value="YflT"/>
    <property type="match status" value="1"/>
</dbReference>
<dbReference type="AlphaFoldDB" id="A0A3D9ZP00"/>
<sequence length="195" mass="20024">MTTPSTPASNIPPGPAGSGAPVPGASGLGGGVFGGAPVADQGLPRATVTVASYPDYAAAQRAVDYLSDNQFPVQYTAIVGSNLRLVENVLGRLTTGRAALAGLASGAWFGAFIGLLFGIFSDANWFAVFFSALAIGAFWGAVFGAFAHAMTRGRRDFTSRSSLQASEYAVMADAEHADAARQLLTRMNWQASGAS</sequence>
<evidence type="ECO:0000256" key="2">
    <source>
        <dbReference type="SAM" id="Phobius"/>
    </source>
</evidence>
<proteinExistence type="predicted"/>
<feature type="transmembrane region" description="Helical" evidence="2">
    <location>
        <begin position="126"/>
        <end position="150"/>
    </location>
</feature>
<protein>
    <recommendedName>
        <fullName evidence="3">General stress protein 17M-like domain-containing protein</fullName>
    </recommendedName>
</protein>
<dbReference type="Proteomes" id="UP000256913">
    <property type="component" value="Unassembled WGS sequence"/>
</dbReference>
<comment type="caution">
    <text evidence="4">The sequence shown here is derived from an EMBL/GenBank/DDBJ whole genome shotgun (WGS) entry which is preliminary data.</text>
</comment>
<evidence type="ECO:0000256" key="1">
    <source>
        <dbReference type="SAM" id="MobiDB-lite"/>
    </source>
</evidence>
<feature type="transmembrane region" description="Helical" evidence="2">
    <location>
        <begin position="98"/>
        <end position="120"/>
    </location>
</feature>
<gene>
    <name evidence="4" type="ORF">DFJ67_4607</name>
</gene>
<keyword evidence="5" id="KW-1185">Reference proteome</keyword>
<reference evidence="4 5" key="1">
    <citation type="submission" date="2018-08" db="EMBL/GenBank/DDBJ databases">
        <title>Sequencing the genomes of 1000 actinobacteria strains.</title>
        <authorList>
            <person name="Klenk H.-P."/>
        </authorList>
    </citation>
    <scope>NUCLEOTIDE SEQUENCE [LARGE SCALE GENOMIC DNA]</scope>
    <source>
        <strain evidence="4 5">DSM 44099</strain>
    </source>
</reference>
<dbReference type="OrthoDB" id="3381462at2"/>
<name>A0A3D9ZP00_9ACTN</name>
<keyword evidence="2" id="KW-0472">Membrane</keyword>
<organism evidence="4 5">
    <name type="scientific">Asanoa ferruginea</name>
    <dbReference type="NCBI Taxonomy" id="53367"/>
    <lineage>
        <taxon>Bacteria</taxon>
        <taxon>Bacillati</taxon>
        <taxon>Actinomycetota</taxon>
        <taxon>Actinomycetes</taxon>
        <taxon>Micromonosporales</taxon>
        <taxon>Micromonosporaceae</taxon>
        <taxon>Asanoa</taxon>
    </lineage>
</organism>
<keyword evidence="2" id="KW-1133">Transmembrane helix</keyword>
<evidence type="ECO:0000313" key="4">
    <source>
        <dbReference type="EMBL" id="REF98589.1"/>
    </source>
</evidence>
<accession>A0A3D9ZP00</accession>
<feature type="region of interest" description="Disordered" evidence="1">
    <location>
        <begin position="1"/>
        <end position="21"/>
    </location>
</feature>